<feature type="compositionally biased region" description="Polar residues" evidence="2">
    <location>
        <begin position="31"/>
        <end position="42"/>
    </location>
</feature>
<dbReference type="GeneID" id="7846465"/>
<feature type="domain" description="Opioid growth factor receptor (OGFr) conserved" evidence="3">
    <location>
        <begin position="193"/>
        <end position="330"/>
    </location>
</feature>
<dbReference type="EMBL" id="GG662498">
    <property type="protein sequence ID" value="EAR85751.1"/>
    <property type="molecule type" value="Genomic_DNA"/>
</dbReference>
<proteinExistence type="inferred from homology"/>
<gene>
    <name evidence="4" type="ORF">TTHERM_00312330</name>
</gene>
<feature type="compositionally biased region" description="Basic and acidic residues" evidence="2">
    <location>
        <begin position="118"/>
        <end position="128"/>
    </location>
</feature>
<feature type="compositionally biased region" description="Basic and acidic residues" evidence="2">
    <location>
        <begin position="140"/>
        <end position="157"/>
    </location>
</feature>
<dbReference type="AlphaFoldDB" id="Q22KP8"/>
<dbReference type="RefSeq" id="XP_001033414.1">
    <property type="nucleotide sequence ID" value="XM_001033414.1"/>
</dbReference>
<evidence type="ECO:0000313" key="5">
    <source>
        <dbReference type="Proteomes" id="UP000009168"/>
    </source>
</evidence>
<evidence type="ECO:0000259" key="3">
    <source>
        <dbReference type="Pfam" id="PF04664"/>
    </source>
</evidence>
<dbReference type="InterPro" id="IPR039574">
    <property type="entry name" value="OGFr"/>
</dbReference>
<dbReference type="GO" id="GO:0140625">
    <property type="term" value="F:opioid growth factor receptor activity"/>
    <property type="evidence" value="ECO:0007669"/>
    <property type="project" value="InterPro"/>
</dbReference>
<dbReference type="KEGG" id="tet:TTHERM_00312330"/>
<evidence type="ECO:0000256" key="1">
    <source>
        <dbReference type="ARBA" id="ARBA00010365"/>
    </source>
</evidence>
<feature type="region of interest" description="Disordered" evidence="2">
    <location>
        <begin position="1"/>
        <end position="177"/>
    </location>
</feature>
<keyword evidence="5" id="KW-1185">Reference proteome</keyword>
<dbReference type="GO" id="GO:0016020">
    <property type="term" value="C:membrane"/>
    <property type="evidence" value="ECO:0007669"/>
    <property type="project" value="InterPro"/>
</dbReference>
<evidence type="ECO:0000313" key="4">
    <source>
        <dbReference type="EMBL" id="EAR85751.1"/>
    </source>
</evidence>
<dbReference type="Proteomes" id="UP000009168">
    <property type="component" value="Unassembled WGS sequence"/>
</dbReference>
<protein>
    <submittedName>
        <fullName evidence="4">Opioid growth factor receptor</fullName>
    </submittedName>
</protein>
<keyword evidence="4" id="KW-0675">Receptor</keyword>
<dbReference type="PANTHER" id="PTHR14015">
    <property type="entry name" value="OPIOID GROWTH FACTOR RECEPTOR OGFR ZETA-TYPE OPIOID RECEPTOR"/>
    <property type="match status" value="1"/>
</dbReference>
<feature type="compositionally biased region" description="Low complexity" evidence="2">
    <location>
        <begin position="43"/>
        <end position="72"/>
    </location>
</feature>
<organism evidence="4 5">
    <name type="scientific">Tetrahymena thermophila (strain SB210)</name>
    <dbReference type="NCBI Taxonomy" id="312017"/>
    <lineage>
        <taxon>Eukaryota</taxon>
        <taxon>Sar</taxon>
        <taxon>Alveolata</taxon>
        <taxon>Ciliophora</taxon>
        <taxon>Intramacronucleata</taxon>
        <taxon>Oligohymenophorea</taxon>
        <taxon>Hymenostomatida</taxon>
        <taxon>Tetrahymenina</taxon>
        <taxon>Tetrahymenidae</taxon>
        <taxon>Tetrahymena</taxon>
    </lineage>
</organism>
<dbReference type="STRING" id="312017.Q22KP8"/>
<feature type="compositionally biased region" description="Basic and acidic residues" evidence="2">
    <location>
        <begin position="76"/>
        <end position="87"/>
    </location>
</feature>
<comment type="similarity">
    <text evidence="1">Belongs to the opioid growth factor receptor family.</text>
</comment>
<reference evidence="5" key="1">
    <citation type="journal article" date="2006" name="PLoS Biol.">
        <title>Macronuclear genome sequence of the ciliate Tetrahymena thermophila, a model eukaryote.</title>
        <authorList>
            <person name="Eisen J.A."/>
            <person name="Coyne R.S."/>
            <person name="Wu M."/>
            <person name="Wu D."/>
            <person name="Thiagarajan M."/>
            <person name="Wortman J.R."/>
            <person name="Badger J.H."/>
            <person name="Ren Q."/>
            <person name="Amedeo P."/>
            <person name="Jones K.M."/>
            <person name="Tallon L.J."/>
            <person name="Delcher A.L."/>
            <person name="Salzberg S.L."/>
            <person name="Silva J.C."/>
            <person name="Haas B.J."/>
            <person name="Majoros W.H."/>
            <person name="Farzad M."/>
            <person name="Carlton J.M."/>
            <person name="Smith R.K. Jr."/>
            <person name="Garg J."/>
            <person name="Pearlman R.E."/>
            <person name="Karrer K.M."/>
            <person name="Sun L."/>
            <person name="Manning G."/>
            <person name="Elde N.C."/>
            <person name="Turkewitz A.P."/>
            <person name="Asai D.J."/>
            <person name="Wilkes D.E."/>
            <person name="Wang Y."/>
            <person name="Cai H."/>
            <person name="Collins K."/>
            <person name="Stewart B.A."/>
            <person name="Lee S.R."/>
            <person name="Wilamowska K."/>
            <person name="Weinberg Z."/>
            <person name="Ruzzo W.L."/>
            <person name="Wloga D."/>
            <person name="Gaertig J."/>
            <person name="Frankel J."/>
            <person name="Tsao C.-C."/>
            <person name="Gorovsky M.A."/>
            <person name="Keeling P.J."/>
            <person name="Waller R.F."/>
            <person name="Patron N.J."/>
            <person name="Cherry J.M."/>
            <person name="Stover N.A."/>
            <person name="Krieger C.J."/>
            <person name="del Toro C."/>
            <person name="Ryder H.F."/>
            <person name="Williamson S.C."/>
            <person name="Barbeau R.A."/>
            <person name="Hamilton E.P."/>
            <person name="Orias E."/>
        </authorList>
    </citation>
    <scope>NUCLEOTIDE SEQUENCE [LARGE SCALE GENOMIC DNA]</scope>
    <source>
        <strain evidence="5">SB210</strain>
    </source>
</reference>
<dbReference type="InParanoid" id="Q22KP8"/>
<dbReference type="PANTHER" id="PTHR14015:SF2">
    <property type="entry name" value="OPIOID GROWTH FACTOR RECEPTOR (OGFR) CONSERVED DOMAIN-CONTAINING PROTEIN"/>
    <property type="match status" value="1"/>
</dbReference>
<dbReference type="HOGENOM" id="CLU_703015_0_0_1"/>
<dbReference type="OrthoDB" id="283927at2759"/>
<dbReference type="InterPro" id="IPR006757">
    <property type="entry name" value="OGF_rcpt"/>
</dbReference>
<evidence type="ECO:0000256" key="2">
    <source>
        <dbReference type="SAM" id="MobiDB-lite"/>
    </source>
</evidence>
<feature type="compositionally biased region" description="Basic and acidic residues" evidence="2">
    <location>
        <begin position="8"/>
        <end position="17"/>
    </location>
</feature>
<accession>Q22KP8</accession>
<name>Q22KP8_TETTS</name>
<dbReference type="Pfam" id="PF04664">
    <property type="entry name" value="OGFr_N"/>
    <property type="match status" value="1"/>
</dbReference>
<sequence>MYTKSSTKKVEEQENFKKKVLASKPAAKGPSSKTSLNNIVPSQTNLNTKDQNKNNNNKNANNNADNKNANNQSKGDQQRKDSLDNKNKKEKKKRIVYVDENSDDTEEEIVVVKRKKEKRNESLDDKQRGRSPRNNSIDGKNQKGKEVDAKLNKDKIKMRTRSQPSMKPKKKVEEKKPEVIKKPKDPYILVTEFYLGQYKAPICGADIFEMFNWKGQYAHLDINHAYFHWLFPHFQGPFGKERAILFRQNAVIGKRIIQSYELILDFYGIKLDDEATGQVSRLENYLERYKETFLRPYTNHEFRVKRMLQFLNVTGYRIYAVQLVKFLEKEVYKFGKNFVPPLKSLELIFQTEWKPYGEIDEKDKKALESVAQKCLFSFDVLTQEINSHLKTLL</sequence>
<feature type="compositionally biased region" description="Acidic residues" evidence="2">
    <location>
        <begin position="100"/>
        <end position="109"/>
    </location>
</feature>